<dbReference type="Pfam" id="PF00107">
    <property type="entry name" value="ADH_zinc_N"/>
    <property type="match status" value="1"/>
</dbReference>
<dbReference type="AlphaFoldDB" id="A0A372MDW6"/>
<dbReference type="GO" id="GO:0016491">
    <property type="term" value="F:oxidoreductase activity"/>
    <property type="evidence" value="ECO:0007669"/>
    <property type="project" value="UniProtKB-KW"/>
</dbReference>
<dbReference type="SUPFAM" id="SSF50129">
    <property type="entry name" value="GroES-like"/>
    <property type="match status" value="1"/>
</dbReference>
<proteinExistence type="predicted"/>
<evidence type="ECO:0000259" key="3">
    <source>
        <dbReference type="Pfam" id="PF08240"/>
    </source>
</evidence>
<dbReference type="Proteomes" id="UP000264002">
    <property type="component" value="Unassembled WGS sequence"/>
</dbReference>
<evidence type="ECO:0008006" key="6">
    <source>
        <dbReference type="Google" id="ProtNLM"/>
    </source>
</evidence>
<organism evidence="4 5">
    <name type="scientific">Sphaerochaeta halotolerans</name>
    <dbReference type="NCBI Taxonomy" id="2293840"/>
    <lineage>
        <taxon>Bacteria</taxon>
        <taxon>Pseudomonadati</taxon>
        <taxon>Spirochaetota</taxon>
        <taxon>Spirochaetia</taxon>
        <taxon>Spirochaetales</taxon>
        <taxon>Sphaerochaetaceae</taxon>
        <taxon>Sphaerochaeta</taxon>
    </lineage>
</organism>
<dbReference type="InterPro" id="IPR036291">
    <property type="entry name" value="NAD(P)-bd_dom_sf"/>
</dbReference>
<dbReference type="OrthoDB" id="9791234at2"/>
<name>A0A372MDW6_9SPIR</name>
<comment type="caution">
    <text evidence="4">The sequence shown here is derived from an EMBL/GenBank/DDBJ whole genome shotgun (WGS) entry which is preliminary data.</text>
</comment>
<dbReference type="Pfam" id="PF08240">
    <property type="entry name" value="ADH_N"/>
    <property type="match status" value="1"/>
</dbReference>
<evidence type="ECO:0000313" key="5">
    <source>
        <dbReference type="Proteomes" id="UP000264002"/>
    </source>
</evidence>
<keyword evidence="5" id="KW-1185">Reference proteome</keyword>
<evidence type="ECO:0000256" key="1">
    <source>
        <dbReference type="ARBA" id="ARBA00023002"/>
    </source>
</evidence>
<reference evidence="5" key="1">
    <citation type="submission" date="2018-08" db="EMBL/GenBank/DDBJ databases">
        <authorList>
            <person name="Grouzdev D.S."/>
            <person name="Krutkina M.S."/>
        </authorList>
    </citation>
    <scope>NUCLEOTIDE SEQUENCE [LARGE SCALE GENOMIC DNA]</scope>
    <source>
        <strain evidence="5">4-11</strain>
    </source>
</reference>
<dbReference type="Gene3D" id="3.40.50.720">
    <property type="entry name" value="NAD(P)-binding Rossmann-like Domain"/>
    <property type="match status" value="1"/>
</dbReference>
<accession>A0A372MDW6</accession>
<dbReference type="RefSeq" id="WP_117331216.1">
    <property type="nucleotide sequence ID" value="NZ_QUWK01000014.1"/>
</dbReference>
<dbReference type="EMBL" id="QUWK01000014">
    <property type="protein sequence ID" value="RFU93954.1"/>
    <property type="molecule type" value="Genomic_DNA"/>
</dbReference>
<evidence type="ECO:0000259" key="2">
    <source>
        <dbReference type="Pfam" id="PF00107"/>
    </source>
</evidence>
<reference evidence="4 5" key="2">
    <citation type="submission" date="2018-09" db="EMBL/GenBank/DDBJ databases">
        <title>Genome of Sphaerochaeta halotolerans strain 4-11.</title>
        <authorList>
            <person name="Nazina T.N."/>
            <person name="Sokolova D.S."/>
        </authorList>
    </citation>
    <scope>NUCLEOTIDE SEQUENCE [LARGE SCALE GENOMIC DNA]</scope>
    <source>
        <strain evidence="4 5">4-11</strain>
    </source>
</reference>
<keyword evidence="1" id="KW-0560">Oxidoreductase</keyword>
<gene>
    <name evidence="4" type="ORF">DYP60_11800</name>
</gene>
<protein>
    <recommendedName>
        <fullName evidence="6">Alcohol dehydrogenase</fullName>
    </recommendedName>
</protein>
<dbReference type="InterPro" id="IPR013149">
    <property type="entry name" value="ADH-like_C"/>
</dbReference>
<dbReference type="InterPro" id="IPR011032">
    <property type="entry name" value="GroES-like_sf"/>
</dbReference>
<dbReference type="InterPro" id="IPR013154">
    <property type="entry name" value="ADH-like_N"/>
</dbReference>
<dbReference type="Gene3D" id="3.90.180.10">
    <property type="entry name" value="Medium-chain alcohol dehydrogenases, catalytic domain"/>
    <property type="match status" value="1"/>
</dbReference>
<dbReference type="InterPro" id="IPR050129">
    <property type="entry name" value="Zn_alcohol_dh"/>
</dbReference>
<dbReference type="PANTHER" id="PTHR43401:SF2">
    <property type="entry name" value="L-THREONINE 3-DEHYDROGENASE"/>
    <property type="match status" value="1"/>
</dbReference>
<dbReference type="PANTHER" id="PTHR43401">
    <property type="entry name" value="L-THREONINE 3-DEHYDROGENASE"/>
    <property type="match status" value="1"/>
</dbReference>
<sequence>MEFKSAWVDRNEQIKIVKKTLPKPKANEVVVRIKACGICGTDIHFVKDLPTGSLTPLGHEVAGYIYEVGSDFPGLKVGDSVVVENNVACGKCEQCLNQKPQACEHIYSYMDDQAGMGQFLVVPREMVIPYEGLDYPEATLAEPITVALDLSREADVQLFDDVLIMGPGIIGLSCIKLAKLRGARNVVMVGHHLDTPRGAYRSDVAKKLGADLVIDSTKAGWKEALRQQFPKLFNRVIVTSPPATLGDGIELAGFCGSIVYDGIDFKDDQVTFSANDFHFSKKRLIASHAIPNWGFPQAFELLKQHHIPSSLLLTHRYSMDELDAAFAVFGNKEEQVIKPVILID</sequence>
<feature type="domain" description="Alcohol dehydrogenase-like N-terminal" evidence="3">
    <location>
        <begin position="26"/>
        <end position="130"/>
    </location>
</feature>
<dbReference type="SUPFAM" id="SSF51735">
    <property type="entry name" value="NAD(P)-binding Rossmann-fold domains"/>
    <property type="match status" value="1"/>
</dbReference>
<feature type="domain" description="Alcohol dehydrogenase-like C-terminal" evidence="2">
    <location>
        <begin position="170"/>
        <end position="302"/>
    </location>
</feature>
<evidence type="ECO:0000313" key="4">
    <source>
        <dbReference type="EMBL" id="RFU93954.1"/>
    </source>
</evidence>